<dbReference type="SMART" id="SM00922">
    <property type="entry name" value="MR_MLE"/>
    <property type="match status" value="1"/>
</dbReference>
<dbReference type="PANTHER" id="PTHR48080">
    <property type="entry name" value="D-GALACTONATE DEHYDRATASE-RELATED"/>
    <property type="match status" value="1"/>
</dbReference>
<evidence type="ECO:0000313" key="4">
    <source>
        <dbReference type="Proteomes" id="UP000650466"/>
    </source>
</evidence>
<dbReference type="SUPFAM" id="SSF54826">
    <property type="entry name" value="Enolase N-terminal domain-like"/>
    <property type="match status" value="1"/>
</dbReference>
<dbReference type="AlphaFoldDB" id="A0A926QKK9"/>
<sequence>MIPSMLESGWRIDRIESCRLMGERWRDIGCNARKGRHGKSMPLDLVRISIAGQTGFGWSAISRTQAEAWIGTEVKDLFTPEGRVKPAYYGIEYPLLDWLGHMLNQPVYALFDIGEGNNVGSPPIVPCYDATIYFDDLHLDDDAEAVEWMQMKALEGWQAGHRAFKIKVGRGARHMPMYRGMKRDIEIIKGFRKALGPDAQIMIDANNSYNLNLTKEVLGATADVNITFIEEPFYEDPILYEDLKQWMDKQGLHVMIADGEGLTVAPSIVSWAKNGLIDILQFDIRFHGFNKLLRLGDELRGTIVKQAPHNYGGPYGNYASCHVATALERFLTIEWDEVRVPGLEAPGYAIVEGKVHVPAAAGFGLHLDDSHFVKSVQEQGWSVQSLK</sequence>
<dbReference type="Gene3D" id="3.20.20.120">
    <property type="entry name" value="Enolase-like C-terminal domain"/>
    <property type="match status" value="1"/>
</dbReference>
<dbReference type="InterPro" id="IPR036849">
    <property type="entry name" value="Enolase-like_C_sf"/>
</dbReference>
<dbReference type="Proteomes" id="UP000650466">
    <property type="component" value="Unassembled WGS sequence"/>
</dbReference>
<comment type="caution">
    <text evidence="3">The sequence shown here is derived from an EMBL/GenBank/DDBJ whole genome shotgun (WGS) entry which is preliminary data.</text>
</comment>
<dbReference type="InterPro" id="IPR013342">
    <property type="entry name" value="Mandelate_racemase_C"/>
</dbReference>
<dbReference type="InterPro" id="IPR034593">
    <property type="entry name" value="DgoD-like"/>
</dbReference>
<dbReference type="SUPFAM" id="SSF51604">
    <property type="entry name" value="Enolase C-terminal domain-like"/>
    <property type="match status" value="1"/>
</dbReference>
<dbReference type="Pfam" id="PF13378">
    <property type="entry name" value="MR_MLE_C"/>
    <property type="match status" value="1"/>
</dbReference>
<proteinExistence type="predicted"/>
<name>A0A926QKK9_9BACL</name>
<dbReference type="EMBL" id="JACVVD010000005">
    <property type="protein sequence ID" value="MBD0381582.1"/>
    <property type="molecule type" value="Genomic_DNA"/>
</dbReference>
<evidence type="ECO:0000256" key="1">
    <source>
        <dbReference type="ARBA" id="ARBA00022723"/>
    </source>
</evidence>
<dbReference type="InterPro" id="IPR029017">
    <property type="entry name" value="Enolase-like_N"/>
</dbReference>
<dbReference type="RefSeq" id="WP_188175393.1">
    <property type="nucleotide sequence ID" value="NZ_JACVVD010000005.1"/>
</dbReference>
<keyword evidence="4" id="KW-1185">Reference proteome</keyword>
<feature type="domain" description="Mandelate racemase/muconate lactonizing enzyme C-terminal" evidence="2">
    <location>
        <begin position="142"/>
        <end position="247"/>
    </location>
</feature>
<dbReference type="GO" id="GO:0046872">
    <property type="term" value="F:metal ion binding"/>
    <property type="evidence" value="ECO:0007669"/>
    <property type="project" value="UniProtKB-KW"/>
</dbReference>
<dbReference type="SFLD" id="SFLDS00001">
    <property type="entry name" value="Enolase"/>
    <property type="match status" value="1"/>
</dbReference>
<evidence type="ECO:0000313" key="3">
    <source>
        <dbReference type="EMBL" id="MBD0381582.1"/>
    </source>
</evidence>
<protein>
    <submittedName>
        <fullName evidence="3">Mandelate racemase</fullName>
    </submittedName>
</protein>
<evidence type="ECO:0000259" key="2">
    <source>
        <dbReference type="SMART" id="SM00922"/>
    </source>
</evidence>
<organism evidence="3 4">
    <name type="scientific">Paenibacillus sedimenti</name>
    <dbReference type="NCBI Taxonomy" id="2770274"/>
    <lineage>
        <taxon>Bacteria</taxon>
        <taxon>Bacillati</taxon>
        <taxon>Bacillota</taxon>
        <taxon>Bacilli</taxon>
        <taxon>Bacillales</taxon>
        <taxon>Paenibacillaceae</taxon>
        <taxon>Paenibacillus</taxon>
    </lineage>
</organism>
<dbReference type="Gene3D" id="3.30.390.10">
    <property type="entry name" value="Enolase-like, N-terminal domain"/>
    <property type="match status" value="1"/>
</dbReference>
<keyword evidence="1" id="KW-0479">Metal-binding</keyword>
<reference evidence="3" key="1">
    <citation type="submission" date="2020-09" db="EMBL/GenBank/DDBJ databases">
        <title>Draft Genome Sequence of Paenibacillus sp. WST5.</title>
        <authorList>
            <person name="Bao Z."/>
        </authorList>
    </citation>
    <scope>NUCLEOTIDE SEQUENCE</scope>
    <source>
        <strain evidence="3">WST5</strain>
    </source>
</reference>
<gene>
    <name evidence="3" type="ORF">ICC18_15780</name>
</gene>
<dbReference type="InterPro" id="IPR029065">
    <property type="entry name" value="Enolase_C-like"/>
</dbReference>
<accession>A0A926QKK9</accession>